<keyword evidence="1" id="KW-0805">Transcription regulation</keyword>
<reference evidence="5" key="1">
    <citation type="submission" date="2019-12" db="EMBL/GenBank/DDBJ databases">
        <title>Ruegeria JWLKs population differentiation of coral mucus and skeleton niches.</title>
        <authorList>
            <person name="Luo D."/>
        </authorList>
    </citation>
    <scope>NUCLEOTIDE SEQUENCE</scope>
    <source>
        <strain evidence="5">HKCCD6181</strain>
    </source>
</reference>
<dbReference type="InterPro" id="IPR018060">
    <property type="entry name" value="HTH_AraC"/>
</dbReference>
<dbReference type="PROSITE" id="PS01124">
    <property type="entry name" value="HTH_ARAC_FAMILY_2"/>
    <property type="match status" value="1"/>
</dbReference>
<dbReference type="GO" id="GO:0043565">
    <property type="term" value="F:sequence-specific DNA binding"/>
    <property type="evidence" value="ECO:0007669"/>
    <property type="project" value="InterPro"/>
</dbReference>
<dbReference type="Gene3D" id="1.10.10.60">
    <property type="entry name" value="Homeodomain-like"/>
    <property type="match status" value="1"/>
</dbReference>
<dbReference type="Pfam" id="PF12833">
    <property type="entry name" value="HTH_18"/>
    <property type="match status" value="1"/>
</dbReference>
<dbReference type="SMART" id="SM00342">
    <property type="entry name" value="HTH_ARAC"/>
    <property type="match status" value="1"/>
</dbReference>
<evidence type="ECO:0000313" key="5">
    <source>
        <dbReference type="EMBL" id="NOE19531.1"/>
    </source>
</evidence>
<dbReference type="PROSITE" id="PS00041">
    <property type="entry name" value="HTH_ARAC_FAMILY_1"/>
    <property type="match status" value="1"/>
</dbReference>
<dbReference type="InterPro" id="IPR052158">
    <property type="entry name" value="INH-QAR"/>
</dbReference>
<gene>
    <name evidence="5" type="ORF">GS634_15495</name>
</gene>
<keyword evidence="2" id="KW-0238">DNA-binding</keyword>
<evidence type="ECO:0000256" key="2">
    <source>
        <dbReference type="ARBA" id="ARBA00023125"/>
    </source>
</evidence>
<dbReference type="InterPro" id="IPR018062">
    <property type="entry name" value="HTH_AraC-typ_CS"/>
</dbReference>
<dbReference type="PRINTS" id="PR00032">
    <property type="entry name" value="HTHARAC"/>
</dbReference>
<dbReference type="SUPFAM" id="SSF46689">
    <property type="entry name" value="Homeodomain-like"/>
    <property type="match status" value="2"/>
</dbReference>
<dbReference type="CDD" id="cd03136">
    <property type="entry name" value="GATase1_AraC_ArgR_like"/>
    <property type="match status" value="1"/>
</dbReference>
<dbReference type="Proteomes" id="UP000597886">
    <property type="component" value="Unassembled WGS sequence"/>
</dbReference>
<dbReference type="GO" id="GO:0003700">
    <property type="term" value="F:DNA-binding transcription factor activity"/>
    <property type="evidence" value="ECO:0007669"/>
    <property type="project" value="InterPro"/>
</dbReference>
<proteinExistence type="predicted"/>
<accession>A0AA90YUL2</accession>
<dbReference type="InterPro" id="IPR020449">
    <property type="entry name" value="Tscrpt_reg_AraC-type_HTH"/>
</dbReference>
<keyword evidence="3" id="KW-0804">Transcription</keyword>
<organism evidence="5 6">
    <name type="scientific">Ruegeria atlantica</name>
    <dbReference type="NCBI Taxonomy" id="81569"/>
    <lineage>
        <taxon>Bacteria</taxon>
        <taxon>Pseudomonadati</taxon>
        <taxon>Pseudomonadota</taxon>
        <taxon>Alphaproteobacteria</taxon>
        <taxon>Rhodobacterales</taxon>
        <taxon>Roseobacteraceae</taxon>
        <taxon>Ruegeria</taxon>
    </lineage>
</organism>
<dbReference type="RefSeq" id="WP_171169821.1">
    <property type="nucleotide sequence ID" value="NZ_WVRA01000005.1"/>
</dbReference>
<evidence type="ECO:0000256" key="1">
    <source>
        <dbReference type="ARBA" id="ARBA00023015"/>
    </source>
</evidence>
<dbReference type="InterPro" id="IPR029062">
    <property type="entry name" value="Class_I_gatase-like"/>
</dbReference>
<feature type="domain" description="HTH araC/xylS-type" evidence="4">
    <location>
        <begin position="224"/>
        <end position="322"/>
    </location>
</feature>
<dbReference type="Gene3D" id="3.40.50.880">
    <property type="match status" value="1"/>
</dbReference>
<evidence type="ECO:0000259" key="4">
    <source>
        <dbReference type="PROSITE" id="PS01124"/>
    </source>
</evidence>
<dbReference type="SUPFAM" id="SSF52317">
    <property type="entry name" value="Class I glutamine amidotransferase-like"/>
    <property type="match status" value="1"/>
</dbReference>
<dbReference type="EMBL" id="WVRA01000005">
    <property type="protein sequence ID" value="NOE19531.1"/>
    <property type="molecule type" value="Genomic_DNA"/>
</dbReference>
<dbReference type="PANTHER" id="PTHR43130:SF3">
    <property type="entry name" value="HTH-TYPE TRANSCRIPTIONAL REGULATOR RV1931C"/>
    <property type="match status" value="1"/>
</dbReference>
<dbReference type="InterPro" id="IPR009057">
    <property type="entry name" value="Homeodomain-like_sf"/>
</dbReference>
<comment type="caution">
    <text evidence="5">The sequence shown here is derived from an EMBL/GenBank/DDBJ whole genome shotgun (WGS) entry which is preliminary data.</text>
</comment>
<dbReference type="PANTHER" id="PTHR43130">
    <property type="entry name" value="ARAC-FAMILY TRANSCRIPTIONAL REGULATOR"/>
    <property type="match status" value="1"/>
</dbReference>
<name>A0AA90YUL2_9RHOB</name>
<dbReference type="AlphaFoldDB" id="A0AA90YUL2"/>
<evidence type="ECO:0000313" key="6">
    <source>
        <dbReference type="Proteomes" id="UP000597886"/>
    </source>
</evidence>
<protein>
    <submittedName>
        <fullName evidence="5">Helix-turn-helix domain-containing protein</fullName>
    </submittedName>
</protein>
<sequence length="346" mass="38163">MVEGGGPDRTTELRIAVTPFFNLAATMSFIDPFRAANYLEGTTLFRWQLVSEAGGMVTASNGVEVNTARFSEAGMNKADMLFVSSSWEPERHVSAALRANLRNAAKRQAILGGLDTGAFILAHAGLLENYTATVHYEHIDAFQELFPKTGISEALWVIDRRRVTCSGGAASLDLALHLIQQSHGSALANAAARYVFAPPIRAHGALQYPENTEPLGNSVPTNVRAAIRVMEANLETPLSIADVCRHVGLSHRQLDRLFAQCVRKTPALYYRDIRLDRARGLVTQTDLTMSEIAFASGFSSQVHFSRAYKDRFGLPPSKDRVQGRIPFEFRAWPMHRAPKPKAKKVK</sequence>
<evidence type="ECO:0000256" key="3">
    <source>
        <dbReference type="ARBA" id="ARBA00023163"/>
    </source>
</evidence>